<dbReference type="Proteomes" id="UP000234323">
    <property type="component" value="Unassembled WGS sequence"/>
</dbReference>
<feature type="non-terminal residue" evidence="2">
    <location>
        <position position="1"/>
    </location>
</feature>
<dbReference type="AlphaFoldDB" id="A0A2I1HVT6"/>
<dbReference type="Gene3D" id="3.30.420.10">
    <property type="entry name" value="Ribonuclease H-like superfamily/Ribonuclease H"/>
    <property type="match status" value="1"/>
</dbReference>
<dbReference type="Pfam" id="PF00075">
    <property type="entry name" value="RNase_H"/>
    <property type="match status" value="1"/>
</dbReference>
<accession>A0A2I1HVT6</accession>
<dbReference type="GO" id="GO:0004523">
    <property type="term" value="F:RNA-DNA hybrid ribonuclease activity"/>
    <property type="evidence" value="ECO:0007669"/>
    <property type="project" value="InterPro"/>
</dbReference>
<dbReference type="EMBL" id="LLXI01008552">
    <property type="protein sequence ID" value="PKY62963.1"/>
    <property type="molecule type" value="Genomic_DNA"/>
</dbReference>
<dbReference type="InterPro" id="IPR036397">
    <property type="entry name" value="RNaseH_sf"/>
</dbReference>
<dbReference type="InterPro" id="IPR002156">
    <property type="entry name" value="RNaseH_domain"/>
</dbReference>
<feature type="non-terminal residue" evidence="2">
    <location>
        <position position="283"/>
    </location>
</feature>
<protein>
    <recommendedName>
        <fullName evidence="1">RNase H type-1 domain-containing protein</fullName>
    </recommendedName>
</protein>
<proteinExistence type="predicted"/>
<dbReference type="GO" id="GO:0003676">
    <property type="term" value="F:nucleic acid binding"/>
    <property type="evidence" value="ECO:0007669"/>
    <property type="project" value="InterPro"/>
</dbReference>
<evidence type="ECO:0000313" key="2">
    <source>
        <dbReference type="EMBL" id="PKY62963.1"/>
    </source>
</evidence>
<gene>
    <name evidence="2" type="ORF">RhiirA4_490507</name>
</gene>
<keyword evidence="3" id="KW-1185">Reference proteome</keyword>
<feature type="domain" description="RNase H type-1" evidence="1">
    <location>
        <begin position="164"/>
        <end position="276"/>
    </location>
</feature>
<dbReference type="SUPFAM" id="SSF53098">
    <property type="entry name" value="Ribonuclease H-like"/>
    <property type="match status" value="1"/>
</dbReference>
<evidence type="ECO:0000259" key="1">
    <source>
        <dbReference type="Pfam" id="PF00075"/>
    </source>
</evidence>
<organism evidence="2 3">
    <name type="scientific">Rhizophagus irregularis</name>
    <dbReference type="NCBI Taxonomy" id="588596"/>
    <lineage>
        <taxon>Eukaryota</taxon>
        <taxon>Fungi</taxon>
        <taxon>Fungi incertae sedis</taxon>
        <taxon>Mucoromycota</taxon>
        <taxon>Glomeromycotina</taxon>
        <taxon>Glomeromycetes</taxon>
        <taxon>Glomerales</taxon>
        <taxon>Glomeraceae</taxon>
        <taxon>Rhizophagus</taxon>
    </lineage>
</organism>
<sequence length="283" mass="30553">DLTPCIPLVGSKKHWIVTLDNNSSPLFGKQLSFQPSRSTSIVAHWISDCSSRPGDLITLTPCPGCDLNMYKSSYKKKPVSVGSVSCACSVPLPESLILPTKKTSITANTSQIVARCHSGRLVAFTISSPTPLMDNVASPAVIDLITAADVAASSPVVITKDSCYTFYTDGSLVNLGTDKVSMGWGWVQIVQDSGFLNSIAVYKHGVIHNWPSSSRAEAAAIYAALSASPANSVIKIYTDSQTAIDDLKRCSSFTYTNSRLYYKTTNFELWAIIQQLIIDKNLS</sequence>
<comment type="caution">
    <text evidence="2">The sequence shown here is derived from an EMBL/GenBank/DDBJ whole genome shotgun (WGS) entry which is preliminary data.</text>
</comment>
<dbReference type="InterPro" id="IPR012337">
    <property type="entry name" value="RNaseH-like_sf"/>
</dbReference>
<reference evidence="2 3" key="1">
    <citation type="submission" date="2015-10" db="EMBL/GenBank/DDBJ databases">
        <title>Genome analyses suggest a sexual origin of heterokaryosis in a supposedly ancient asexual fungus.</title>
        <authorList>
            <person name="Ropars J."/>
            <person name="Sedzielewska K."/>
            <person name="Noel J."/>
            <person name="Charron P."/>
            <person name="Farinelli L."/>
            <person name="Marton T."/>
            <person name="Kruger M."/>
            <person name="Pelin A."/>
            <person name="Brachmann A."/>
            <person name="Corradi N."/>
        </authorList>
    </citation>
    <scope>NUCLEOTIDE SEQUENCE [LARGE SCALE GENOMIC DNA]</scope>
    <source>
        <strain evidence="2 3">A4</strain>
    </source>
</reference>
<evidence type="ECO:0000313" key="3">
    <source>
        <dbReference type="Proteomes" id="UP000234323"/>
    </source>
</evidence>
<name>A0A2I1HVT6_9GLOM</name>